<accession>A0A438HYS0</accession>
<dbReference type="EMBL" id="QGNW01000162">
    <property type="protein sequence ID" value="RVW89608.1"/>
    <property type="molecule type" value="Genomic_DNA"/>
</dbReference>
<evidence type="ECO:0000259" key="2">
    <source>
        <dbReference type="Pfam" id="PF00078"/>
    </source>
</evidence>
<feature type="compositionally biased region" description="Basic residues" evidence="1">
    <location>
        <begin position="219"/>
        <end position="229"/>
    </location>
</feature>
<evidence type="ECO:0000313" key="4">
    <source>
        <dbReference type="Proteomes" id="UP000288805"/>
    </source>
</evidence>
<sequence length="421" mass="47189">MKMVWEYHQVRNLLGPKMGLGVVAAKKIIRRVGLAAHCRGNMSSSSTYNRACLGAHHWHCFRNHDSRAVERGKILNEDLSTTDYILKKLQILVSSCCFECPDSRNSHRTCQENQTSSKRRKVVVVSKPAVLHQQFCNNKSAPAKIHGIGKGLMTVWRATNPGAGDFPTGIDFADGQVAAVSPTSTSILRKSLIKKKKPRKQSSVTKWKSVGGKLNDKKKPSRKRGKVHKKGNLKNTLISFAMLMDDEELELQESQAGPNPVTCSAHFATNGLHGCSLCKDLLAKFPPNAVKMKQPFCMQPWDSSPELVKKMFKVNRSLKLGIMIKSFVRAFTSLYKIIAKVLSGRLRKVLHETISGSQGAFVEGRHILDVVLIANEVVDEKRRSGEEGVVFKIDFEKAYDHVDWGFLDHVLQRKGFSQKWR</sequence>
<dbReference type="GO" id="GO:0006357">
    <property type="term" value="P:regulation of transcription by RNA polymerase II"/>
    <property type="evidence" value="ECO:0007669"/>
    <property type="project" value="InterPro"/>
</dbReference>
<name>A0A438HYS0_VITVI</name>
<dbReference type="AlphaFoldDB" id="A0A438HYS0"/>
<protein>
    <submittedName>
        <fullName evidence="3">Homeobox-DDT domain protein RLT3</fullName>
    </submittedName>
</protein>
<feature type="domain" description="Reverse transcriptase" evidence="2">
    <location>
        <begin position="332"/>
        <end position="419"/>
    </location>
</feature>
<proteinExistence type="predicted"/>
<evidence type="ECO:0000256" key="1">
    <source>
        <dbReference type="SAM" id="MobiDB-lite"/>
    </source>
</evidence>
<comment type="caution">
    <text evidence="3">The sequence shown here is derived from an EMBL/GenBank/DDBJ whole genome shotgun (WGS) entry which is preliminary data.</text>
</comment>
<dbReference type="PANTHER" id="PTHR36968">
    <property type="entry name" value="HOMEOBOX-DDT DOMAIN PROTEIN RLT2"/>
    <property type="match status" value="1"/>
</dbReference>
<evidence type="ECO:0000313" key="3">
    <source>
        <dbReference type="EMBL" id="RVW89608.1"/>
    </source>
</evidence>
<keyword evidence="3" id="KW-0238">DNA-binding</keyword>
<reference evidence="3 4" key="1">
    <citation type="journal article" date="2018" name="PLoS Genet.">
        <title>Population sequencing reveals clonal diversity and ancestral inbreeding in the grapevine cultivar Chardonnay.</title>
        <authorList>
            <person name="Roach M.J."/>
            <person name="Johnson D.L."/>
            <person name="Bohlmann J."/>
            <person name="van Vuuren H.J."/>
            <person name="Jones S.J."/>
            <person name="Pretorius I.S."/>
            <person name="Schmidt S.A."/>
            <person name="Borneman A.R."/>
        </authorList>
    </citation>
    <scope>NUCLEOTIDE SEQUENCE [LARGE SCALE GENOMIC DNA]</scope>
    <source>
        <strain evidence="4">cv. Chardonnay</strain>
        <tissue evidence="3">Leaf</tissue>
    </source>
</reference>
<dbReference type="PANTHER" id="PTHR36968:SF8">
    <property type="entry name" value="HOMEOBOX-DDT DOMAIN PROTEIN RLT3 ISOFORM X1"/>
    <property type="match status" value="1"/>
</dbReference>
<dbReference type="InterPro" id="IPR044977">
    <property type="entry name" value="RLT1-3"/>
</dbReference>
<dbReference type="Pfam" id="PF00078">
    <property type="entry name" value="RVT_1"/>
    <property type="match status" value="1"/>
</dbReference>
<dbReference type="InterPro" id="IPR000477">
    <property type="entry name" value="RT_dom"/>
</dbReference>
<dbReference type="Proteomes" id="UP000288805">
    <property type="component" value="Unassembled WGS sequence"/>
</dbReference>
<gene>
    <name evidence="3" type="primary">RLT3_4</name>
    <name evidence="3" type="ORF">CK203_036370</name>
</gene>
<organism evidence="3 4">
    <name type="scientific">Vitis vinifera</name>
    <name type="common">Grape</name>
    <dbReference type="NCBI Taxonomy" id="29760"/>
    <lineage>
        <taxon>Eukaryota</taxon>
        <taxon>Viridiplantae</taxon>
        <taxon>Streptophyta</taxon>
        <taxon>Embryophyta</taxon>
        <taxon>Tracheophyta</taxon>
        <taxon>Spermatophyta</taxon>
        <taxon>Magnoliopsida</taxon>
        <taxon>eudicotyledons</taxon>
        <taxon>Gunneridae</taxon>
        <taxon>Pentapetalae</taxon>
        <taxon>rosids</taxon>
        <taxon>Vitales</taxon>
        <taxon>Vitaceae</taxon>
        <taxon>Viteae</taxon>
        <taxon>Vitis</taxon>
    </lineage>
</organism>
<dbReference type="GO" id="GO:0003677">
    <property type="term" value="F:DNA binding"/>
    <property type="evidence" value="ECO:0007669"/>
    <property type="project" value="UniProtKB-KW"/>
</dbReference>
<keyword evidence="3" id="KW-0371">Homeobox</keyword>
<feature type="region of interest" description="Disordered" evidence="1">
    <location>
        <begin position="195"/>
        <end position="229"/>
    </location>
</feature>